<dbReference type="InterPro" id="IPR047794">
    <property type="entry name" value="C45_proenzyme-like"/>
</dbReference>
<gene>
    <name evidence="2" type="ORF">MSSIH_2111</name>
</gene>
<dbReference type="NCBIfam" id="NF040521">
    <property type="entry name" value="C45_proenzyme"/>
    <property type="match status" value="1"/>
</dbReference>
<name>A0A0E3LAX9_9EURY</name>
<sequence>MVYRTLRYFNLTSLILGHNRFKEPMMKSTTAYYLNHSGTNYEIGQHLGKWILATPEAARKLQASPGMFPVRTQETIAAMFEMFDQYCPGVNEEIQGFADTVGVDPAQVLFYSISFFAHGCNVMALKPEKNLEGHTVLAYTYDFTDILEEMCLATTSVIGKYSHTGSQCNIFGRANGINEHGLALCQSSNGIPVTPIKGLGLDPQLTGLNFWCVIRALLENCKNISEALEYLEKAPISYNMNLMMGDASGDIALFENLHGFKAYKIVTGSDQEGFLCASNHAVLPEMLAWENGRLKSSVKRFGVIRNTFTAKRKISREDIRQLISTSYPRGLCTHFYDPQNMFGMLYGGILDIEEKAIDITFGTPQHNPWRRFDVGVKDTDQVFKVSLPYEQPPKDFFEMTEDTV</sequence>
<evidence type="ECO:0000313" key="2">
    <source>
        <dbReference type="EMBL" id="AKB32801.1"/>
    </source>
</evidence>
<accession>A0A0E3LAX9</accession>
<dbReference type="KEGG" id="msz:MSSIH_2111"/>
<dbReference type="InterPro" id="IPR005079">
    <property type="entry name" value="Peptidase_C45_hydrolase"/>
</dbReference>
<dbReference type="Pfam" id="PF03417">
    <property type="entry name" value="AAT"/>
    <property type="match status" value="1"/>
</dbReference>
<dbReference type="GO" id="GO:0016787">
    <property type="term" value="F:hydrolase activity"/>
    <property type="evidence" value="ECO:0007669"/>
    <property type="project" value="UniProtKB-KW"/>
</dbReference>
<feature type="domain" description="Peptidase C45 hydrolase" evidence="1">
    <location>
        <begin position="134"/>
        <end position="365"/>
    </location>
</feature>
<dbReference type="HOGENOM" id="CLU_064034_0_0_2"/>
<proteinExistence type="predicted"/>
<keyword evidence="2" id="KW-0378">Hydrolase</keyword>
<dbReference type="SUPFAM" id="SSF56235">
    <property type="entry name" value="N-terminal nucleophile aminohydrolases (Ntn hydrolases)"/>
    <property type="match status" value="1"/>
</dbReference>
<protein>
    <submittedName>
        <fullName evidence="2">Choloylglycine hydrolase</fullName>
    </submittedName>
</protein>
<dbReference type="PANTHER" id="PTHR34180:SF1">
    <property type="entry name" value="BETA-ALANYL-DOPAMINE_CARCININE HYDROLASE"/>
    <property type="match status" value="1"/>
</dbReference>
<dbReference type="InterPro" id="IPR047801">
    <property type="entry name" value="Peptidase_C45"/>
</dbReference>
<dbReference type="Gene3D" id="3.60.60.10">
    <property type="entry name" value="Penicillin V Acylase, Chain A"/>
    <property type="match status" value="1"/>
</dbReference>
<evidence type="ECO:0000259" key="1">
    <source>
        <dbReference type="Pfam" id="PF03417"/>
    </source>
</evidence>
<dbReference type="PATRIC" id="fig|1434119.4.peg.2736"/>
<dbReference type="InterPro" id="IPR029055">
    <property type="entry name" value="Ntn_hydrolases_N"/>
</dbReference>
<evidence type="ECO:0000313" key="3">
    <source>
        <dbReference type="Proteomes" id="UP000033092"/>
    </source>
</evidence>
<organism evidence="2 3">
    <name type="scientific">Methanosarcina siciliae HI350</name>
    <dbReference type="NCBI Taxonomy" id="1434119"/>
    <lineage>
        <taxon>Archaea</taxon>
        <taxon>Methanobacteriati</taxon>
        <taxon>Methanobacteriota</taxon>
        <taxon>Stenosarchaea group</taxon>
        <taxon>Methanomicrobia</taxon>
        <taxon>Methanosarcinales</taxon>
        <taxon>Methanosarcinaceae</taxon>
        <taxon>Methanosarcina</taxon>
    </lineage>
</organism>
<dbReference type="Proteomes" id="UP000033092">
    <property type="component" value="Chromosome"/>
</dbReference>
<reference evidence="2 3" key="1">
    <citation type="submission" date="2014-07" db="EMBL/GenBank/DDBJ databases">
        <title>Methanogenic archaea and the global carbon cycle.</title>
        <authorList>
            <person name="Henriksen J.R."/>
            <person name="Luke J."/>
            <person name="Reinhart S."/>
            <person name="Benedict M.N."/>
            <person name="Youngblut N.D."/>
            <person name="Metcalf M.E."/>
            <person name="Whitaker R.J."/>
            <person name="Metcalf W.W."/>
        </authorList>
    </citation>
    <scope>NUCLEOTIDE SEQUENCE [LARGE SCALE GENOMIC DNA]</scope>
    <source>
        <strain evidence="2 3">HI350</strain>
    </source>
</reference>
<dbReference type="PANTHER" id="PTHR34180">
    <property type="entry name" value="PEPTIDASE C45"/>
    <property type="match status" value="1"/>
</dbReference>
<dbReference type="AlphaFoldDB" id="A0A0E3LAX9"/>
<dbReference type="EMBL" id="CP009507">
    <property type="protein sequence ID" value="AKB32801.1"/>
    <property type="molecule type" value="Genomic_DNA"/>
</dbReference>